<dbReference type="InterPro" id="IPR011444">
    <property type="entry name" value="DUF1549"/>
</dbReference>
<dbReference type="Pfam" id="PF07583">
    <property type="entry name" value="PSCyt2"/>
    <property type="match status" value="1"/>
</dbReference>
<gene>
    <name evidence="2" type="ORF">ENQ76_06265</name>
</gene>
<dbReference type="Pfam" id="PF07587">
    <property type="entry name" value="PSD1"/>
    <property type="match status" value="1"/>
</dbReference>
<name>A0A7C2K084_9PLAN</name>
<dbReference type="SUPFAM" id="SSF46626">
    <property type="entry name" value="Cytochrome c"/>
    <property type="match status" value="1"/>
</dbReference>
<evidence type="ECO:0000259" key="1">
    <source>
        <dbReference type="PROSITE" id="PS50022"/>
    </source>
</evidence>
<dbReference type="InterPro" id="IPR022655">
    <property type="entry name" value="DUF1553"/>
</dbReference>
<dbReference type="InterPro" id="IPR008979">
    <property type="entry name" value="Galactose-bd-like_sf"/>
</dbReference>
<dbReference type="GO" id="GO:0020037">
    <property type="term" value="F:heme binding"/>
    <property type="evidence" value="ECO:0007669"/>
    <property type="project" value="InterPro"/>
</dbReference>
<dbReference type="PANTHER" id="PTHR35889:SF3">
    <property type="entry name" value="F-BOX DOMAIN-CONTAINING PROTEIN"/>
    <property type="match status" value="1"/>
</dbReference>
<dbReference type="Gene3D" id="2.60.120.260">
    <property type="entry name" value="Galactose-binding domain-like"/>
    <property type="match status" value="1"/>
</dbReference>
<dbReference type="Pfam" id="PF07635">
    <property type="entry name" value="PSCyt1"/>
    <property type="match status" value="1"/>
</dbReference>
<organism evidence="2">
    <name type="scientific">Schlesneria paludicola</name>
    <dbReference type="NCBI Taxonomy" id="360056"/>
    <lineage>
        <taxon>Bacteria</taxon>
        <taxon>Pseudomonadati</taxon>
        <taxon>Planctomycetota</taxon>
        <taxon>Planctomycetia</taxon>
        <taxon>Planctomycetales</taxon>
        <taxon>Planctomycetaceae</taxon>
        <taxon>Schlesneria</taxon>
    </lineage>
</organism>
<sequence length="901" mass="100702">MTTAASSAEVDFERDVLPLLQQHCLDCHGPETAESHLRLDSAVHALRGGDSGEPAIVPGQSGESYLMARVLHQEPSKRMPPEAPPLNADEISRLKRWIDNAAGWQAAAAELAAQKSEHWAFQPVIRSQPPGAALRPIDAFIQQKLAEHQLTRSPPASRRTLIRRLMLVMHGLPPTPEQVQQFLNDDREDAWERLVEDVLASPHYGERWATHWLDLVRFGETHGFETNRERPNAWHYRDWVIDAFNTDKPYDQFLVEQLAGDAVGAEAGTGFLVAGPYDLVKGQDQLLRLMQRQDELADIINTTGTAFLGLTLGCARCHNHKFDPITQTDYYALQAVFAGVNHADRALPLPEATQVRLVQLDQEVATLESALERFRVPSRDPQSQRRPAVTAKLNVEQFPATSARYVRFTILATNQSQPCLDELEIFSGNQNVALSSGGAKASSSGDFVHPLHKLEHINDGRYGNARSWIASTVAGGWVQLELPGLHNIDRILWARDREGRYADRLATDYRIESSIDGQSWTLLASSADRLPFTDAKPSAPVYDFAAFPPAEGAQGRQMLDRLNHLKATRDALAQPTMIYAGTFSQPGPTYRLYRGEPTAPREAVAPAAIKSLTALSLSADAPERERRLALARWISARDNPLTARVIVNRLWQFHFGTGLVDTPSDFGENGTRPSHPELLDWLAAELVDSGWSLKHMHRLILHSETWRQSNQPHEAGLALDAGTRLLWRFPPRRLEAEGIRDSLLAVSGVLDLAMGGPGFSAFEIELENVRHYHPKTSFGPQDWRRMIYMTKVRQERDAVFGALDCPDCSQVVPKRSRSTTPLQALNLLNSRFVMQQVELFAQRLDREATTPRDKIALAYELCFTRPPTGDEVAAALEFVQVTDWQSFARAMLNANEFVFIP</sequence>
<accession>A0A7C2K084</accession>
<dbReference type="InterPro" id="IPR000421">
    <property type="entry name" value="FA58C"/>
</dbReference>
<comment type="caution">
    <text evidence="2">The sequence shown here is derived from an EMBL/GenBank/DDBJ whole genome shotgun (WGS) entry which is preliminary data.</text>
</comment>
<feature type="domain" description="F5/8 type C" evidence="1">
    <location>
        <begin position="427"/>
        <end position="521"/>
    </location>
</feature>
<proteinExistence type="predicted"/>
<dbReference type="EMBL" id="DSOK01000181">
    <property type="protein sequence ID" value="HEN15058.1"/>
    <property type="molecule type" value="Genomic_DNA"/>
</dbReference>
<dbReference type="AlphaFoldDB" id="A0A7C2K084"/>
<dbReference type="PROSITE" id="PS50022">
    <property type="entry name" value="FA58C_3"/>
    <property type="match status" value="1"/>
</dbReference>
<dbReference type="InterPro" id="IPR036909">
    <property type="entry name" value="Cyt_c-like_dom_sf"/>
</dbReference>
<dbReference type="GO" id="GO:0009055">
    <property type="term" value="F:electron transfer activity"/>
    <property type="evidence" value="ECO:0007669"/>
    <property type="project" value="InterPro"/>
</dbReference>
<reference evidence="2" key="1">
    <citation type="journal article" date="2020" name="mSystems">
        <title>Genome- and Community-Level Interaction Insights into Carbon Utilization and Element Cycling Functions of Hydrothermarchaeota in Hydrothermal Sediment.</title>
        <authorList>
            <person name="Zhou Z."/>
            <person name="Liu Y."/>
            <person name="Xu W."/>
            <person name="Pan J."/>
            <person name="Luo Z.H."/>
            <person name="Li M."/>
        </authorList>
    </citation>
    <scope>NUCLEOTIDE SEQUENCE [LARGE SCALE GENOMIC DNA]</scope>
    <source>
        <strain evidence="2">SpSt-339</strain>
    </source>
</reference>
<dbReference type="InterPro" id="IPR011429">
    <property type="entry name" value="Cyt_c_Planctomycete-type"/>
</dbReference>
<dbReference type="SUPFAM" id="SSF49785">
    <property type="entry name" value="Galactose-binding domain-like"/>
    <property type="match status" value="1"/>
</dbReference>
<evidence type="ECO:0000313" key="2">
    <source>
        <dbReference type="EMBL" id="HEN15058.1"/>
    </source>
</evidence>
<dbReference type="PANTHER" id="PTHR35889">
    <property type="entry name" value="CYCLOINULO-OLIGOSACCHARIDE FRUCTANOTRANSFERASE-RELATED"/>
    <property type="match status" value="1"/>
</dbReference>
<protein>
    <submittedName>
        <fullName evidence="2">DUF1553 domain-containing protein</fullName>
    </submittedName>
</protein>